<gene>
    <name evidence="2" type="ORF">DVS28_b0595</name>
</gene>
<evidence type="ECO:0000313" key="3">
    <source>
        <dbReference type="Proteomes" id="UP000264006"/>
    </source>
</evidence>
<proteinExistence type="predicted"/>
<protein>
    <recommendedName>
        <fullName evidence="1">NERD domain-containing protein</fullName>
    </recommendedName>
</protein>
<dbReference type="KEGG" id="euz:DVS28_b0595"/>
<keyword evidence="3" id="KW-1185">Reference proteome</keyword>
<dbReference type="OrthoDB" id="4246706at2"/>
<feature type="domain" description="NERD" evidence="1">
    <location>
        <begin position="26"/>
        <end position="100"/>
    </location>
</feature>
<accession>A0A346Y788</accession>
<dbReference type="RefSeq" id="WP_114594897.1">
    <property type="nucleotide sequence ID" value="NZ_CP031166.1"/>
</dbReference>
<keyword evidence="2" id="KW-0614">Plasmid</keyword>
<evidence type="ECO:0000313" key="2">
    <source>
        <dbReference type="EMBL" id="AXV10335.1"/>
    </source>
</evidence>
<evidence type="ECO:0000259" key="1">
    <source>
        <dbReference type="Pfam" id="PF08378"/>
    </source>
</evidence>
<dbReference type="Proteomes" id="UP000264006">
    <property type="component" value="Plasmid pEDY32-46I"/>
</dbReference>
<geneLocation type="plasmid" evidence="3">
    <name>pedy32-46i</name>
</geneLocation>
<dbReference type="InterPro" id="IPR011528">
    <property type="entry name" value="NERD"/>
</dbReference>
<dbReference type="Pfam" id="PF08378">
    <property type="entry name" value="NERD"/>
    <property type="match status" value="1"/>
</dbReference>
<name>A0A346Y788_9ACTN</name>
<reference evidence="2 3" key="1">
    <citation type="submission" date="2018-09" db="EMBL/GenBank/DDBJ databases">
        <title>Complete genome sequence of Euzebya sp. DY32-46 isolated from seawater of Pacific Ocean.</title>
        <authorList>
            <person name="Xu L."/>
            <person name="Wu Y.-H."/>
            <person name="Xu X.-W."/>
        </authorList>
    </citation>
    <scope>NUCLEOTIDE SEQUENCE [LARGE SCALE GENOMIC DNA]</scope>
    <source>
        <strain evidence="2 3">DY32-46</strain>
        <plasmid evidence="3">pedy32-46i</plasmid>
    </source>
</reference>
<organism evidence="2 3">
    <name type="scientific">Euzebya pacifica</name>
    <dbReference type="NCBI Taxonomy" id="1608957"/>
    <lineage>
        <taxon>Bacteria</taxon>
        <taxon>Bacillati</taxon>
        <taxon>Actinomycetota</taxon>
        <taxon>Nitriliruptoria</taxon>
        <taxon>Euzebyales</taxon>
    </lineage>
</organism>
<dbReference type="EMBL" id="CP031166">
    <property type="protein sequence ID" value="AXV10335.1"/>
    <property type="molecule type" value="Genomic_DNA"/>
</dbReference>
<dbReference type="AlphaFoldDB" id="A0A346Y788"/>
<sequence length="210" mass="22245">MNSYGTPGGTLVRAGGWTTGDRAAQGRVGELACAELLGQAFSADPDVYVLHDLRIPGYQANVDHVVVRGFHILVIDAKQWKPGLYWTMGGTTRRGREAVPHADKQTLAAAARKLRERILAVGDSTPAVKPHLAGLRIDAVTVVFASNDNGKVNTTLYRPKDGTAIAAGPRAAGRLKKMLDTTGSPAPCGPILRSLHGLLPDQTTVTAHGR</sequence>